<dbReference type="Pfam" id="PF04075">
    <property type="entry name" value="F420H2_quin_red"/>
    <property type="match status" value="1"/>
</dbReference>
<name>M0QLA1_9ACTN</name>
<dbReference type="Proteomes" id="UP000011666">
    <property type="component" value="Unassembled WGS sequence"/>
</dbReference>
<dbReference type="OrthoDB" id="8225825at2"/>
<reference evidence="3 4" key="1">
    <citation type="submission" date="2013-01" db="EMBL/GenBank/DDBJ databases">
        <title>Whole genome shotgun sequence of Gordonia soli NBRC 108243.</title>
        <authorList>
            <person name="Isaki-Nakamura S."/>
            <person name="Hosoyama A."/>
            <person name="Tsuchikane K."/>
            <person name="Ando Y."/>
            <person name="Baba S."/>
            <person name="Ohji S."/>
            <person name="Hamada M."/>
            <person name="Tamura T."/>
            <person name="Yamazoe A."/>
            <person name="Yamazaki S."/>
            <person name="Fujita N."/>
        </authorList>
    </citation>
    <scope>NUCLEOTIDE SEQUENCE [LARGE SCALE GENOMIC DNA]</scope>
    <source>
        <strain evidence="3 4">NBRC 108243</strain>
    </source>
</reference>
<dbReference type="GO" id="GO:0016491">
    <property type="term" value="F:oxidoreductase activity"/>
    <property type="evidence" value="ECO:0007669"/>
    <property type="project" value="InterPro"/>
</dbReference>
<dbReference type="AlphaFoldDB" id="M0QLA1"/>
<evidence type="ECO:0008006" key="5">
    <source>
        <dbReference type="Google" id="ProtNLM"/>
    </source>
</evidence>
<evidence type="ECO:0000313" key="4">
    <source>
        <dbReference type="Proteomes" id="UP000011666"/>
    </source>
</evidence>
<dbReference type="GO" id="GO:0070967">
    <property type="term" value="F:coenzyme F420 binding"/>
    <property type="evidence" value="ECO:0007669"/>
    <property type="project" value="TreeGrafter"/>
</dbReference>
<dbReference type="GO" id="GO:0005886">
    <property type="term" value="C:plasma membrane"/>
    <property type="evidence" value="ECO:0007669"/>
    <property type="project" value="TreeGrafter"/>
</dbReference>
<evidence type="ECO:0000256" key="2">
    <source>
        <dbReference type="ARBA" id="ARBA00049106"/>
    </source>
</evidence>
<protein>
    <recommendedName>
        <fullName evidence="5">Nitroreductase</fullName>
    </recommendedName>
</protein>
<accession>M0QLA1</accession>
<dbReference type="PANTHER" id="PTHR39428:SF1">
    <property type="entry name" value="F420H(2)-DEPENDENT QUINONE REDUCTASE RV1261C"/>
    <property type="match status" value="1"/>
</dbReference>
<comment type="catalytic activity">
    <reaction evidence="2">
        <text>oxidized coenzyme F420-(gamma-L-Glu)(n) + a quinol + H(+) = reduced coenzyme F420-(gamma-L-Glu)(n) + a quinone</text>
        <dbReference type="Rhea" id="RHEA:39663"/>
        <dbReference type="Rhea" id="RHEA-COMP:12939"/>
        <dbReference type="Rhea" id="RHEA-COMP:14378"/>
        <dbReference type="ChEBI" id="CHEBI:15378"/>
        <dbReference type="ChEBI" id="CHEBI:24646"/>
        <dbReference type="ChEBI" id="CHEBI:132124"/>
        <dbReference type="ChEBI" id="CHEBI:133980"/>
        <dbReference type="ChEBI" id="CHEBI:139511"/>
    </reaction>
</comment>
<dbReference type="STRING" id="1223545.GS4_20_01460"/>
<gene>
    <name evidence="3" type="ORF">GS4_20_01460</name>
</gene>
<sequence length="168" mass="18826">MVSPYPDVRWGNESNPLRRGAVAFARTPIGSWTLRHTAGLDRALLRASRGRLTVLGPIGAPTVLVTTIGRHSGERRTSPLLYHREDPDIFVVGSNFGQGHHPAWTWNLLSDSRCWVTIGAVEIASRAKLLDGAERERVYGAFEELVDVYTTYRGRTDREIRVFRLTAD</sequence>
<keyword evidence="4" id="KW-1185">Reference proteome</keyword>
<dbReference type="PANTHER" id="PTHR39428">
    <property type="entry name" value="F420H(2)-DEPENDENT QUINONE REDUCTASE RV1261C"/>
    <property type="match status" value="1"/>
</dbReference>
<dbReference type="eggNOG" id="COG0748">
    <property type="taxonomic scope" value="Bacteria"/>
</dbReference>
<dbReference type="InterPro" id="IPR004378">
    <property type="entry name" value="F420H2_quin_Rdtase"/>
</dbReference>
<evidence type="ECO:0000313" key="3">
    <source>
        <dbReference type="EMBL" id="GAC69081.1"/>
    </source>
</evidence>
<organism evidence="3 4">
    <name type="scientific">Gordonia soli NBRC 108243</name>
    <dbReference type="NCBI Taxonomy" id="1223545"/>
    <lineage>
        <taxon>Bacteria</taxon>
        <taxon>Bacillati</taxon>
        <taxon>Actinomycetota</taxon>
        <taxon>Actinomycetes</taxon>
        <taxon>Mycobacteriales</taxon>
        <taxon>Gordoniaceae</taxon>
        <taxon>Gordonia</taxon>
    </lineage>
</organism>
<comment type="caution">
    <text evidence="3">The sequence shown here is derived from an EMBL/GenBank/DDBJ whole genome shotgun (WGS) entry which is preliminary data.</text>
</comment>
<dbReference type="NCBIfam" id="TIGR00026">
    <property type="entry name" value="hi_GC_TIGR00026"/>
    <property type="match status" value="1"/>
</dbReference>
<proteinExistence type="inferred from homology"/>
<dbReference type="EMBL" id="BANX01000020">
    <property type="protein sequence ID" value="GAC69081.1"/>
    <property type="molecule type" value="Genomic_DNA"/>
</dbReference>
<comment type="similarity">
    <text evidence="1">Belongs to the F420H(2)-dependent quinone reductase family.</text>
</comment>
<dbReference type="RefSeq" id="WP_007621810.1">
    <property type="nucleotide sequence ID" value="NZ_BANX01000020.1"/>
</dbReference>
<dbReference type="Gene3D" id="2.30.110.10">
    <property type="entry name" value="Electron Transport, Fmn-binding Protein, Chain A"/>
    <property type="match status" value="1"/>
</dbReference>
<evidence type="ECO:0000256" key="1">
    <source>
        <dbReference type="ARBA" id="ARBA00008710"/>
    </source>
</evidence>
<dbReference type="InterPro" id="IPR012349">
    <property type="entry name" value="Split_barrel_FMN-bd"/>
</dbReference>